<sequence>MEDAICSRVSSTMRLDLSERISRSLMKRLYRYILQPWFSLQAKASSDRHLRSAFPDGYQFGHMSKSIGMRAFQCSRAIVWRSTPWCSRTTRRWWRRPHTTRRYGSGMWRRESANECSRAIASRSGMWRQRNASR</sequence>
<evidence type="ECO:0000313" key="1">
    <source>
        <dbReference type="EMBL" id="EXL66343.1"/>
    </source>
</evidence>
<dbReference type="AlphaFoldDB" id="X0GSN9"/>
<dbReference type="HOGENOM" id="CLU_1896316_0_0_1"/>
<dbReference type="EMBL" id="JH659045">
    <property type="protein sequence ID" value="EXL66343.1"/>
    <property type="molecule type" value="Genomic_DNA"/>
</dbReference>
<protein>
    <submittedName>
        <fullName evidence="1">Uncharacterized protein</fullName>
    </submittedName>
</protein>
<proteinExistence type="predicted"/>
<dbReference type="Proteomes" id="UP000030676">
    <property type="component" value="Unassembled WGS sequence"/>
</dbReference>
<gene>
    <name evidence="1" type="ORF">FOPG_17479</name>
</gene>
<reference evidence="1" key="2">
    <citation type="submission" date="2012-05" db="EMBL/GenBank/DDBJ databases">
        <title>The Genome Annotation of Fusarium oxysporum PHW808.</title>
        <authorList>
            <consortium name="The Broad Institute Genomics Platform"/>
            <person name="Ma L.-J."/>
            <person name="Corby-Kistler H."/>
            <person name="Broz K."/>
            <person name="Gale L.R."/>
            <person name="Jonkers W."/>
            <person name="O'Donnell K."/>
            <person name="Ploetz R."/>
            <person name="Steinberg C."/>
            <person name="Schwartz D.C."/>
            <person name="VanEtten H."/>
            <person name="Zhou S."/>
            <person name="Young S.K."/>
            <person name="Zeng Q."/>
            <person name="Gargeya S."/>
            <person name="Fitzgerald M."/>
            <person name="Abouelleil A."/>
            <person name="Alvarado L."/>
            <person name="Chapman S.B."/>
            <person name="Gainer-Dewar J."/>
            <person name="Goldberg J."/>
            <person name="Griggs A."/>
            <person name="Gujja S."/>
            <person name="Hansen M."/>
            <person name="Howarth C."/>
            <person name="Imamovic A."/>
            <person name="Ireland A."/>
            <person name="Larimer J."/>
            <person name="McCowan C."/>
            <person name="Murphy C."/>
            <person name="Pearson M."/>
            <person name="Poon T.W."/>
            <person name="Priest M."/>
            <person name="Roberts A."/>
            <person name="Saif S."/>
            <person name="Shea T."/>
            <person name="Sykes S."/>
            <person name="Wortman J."/>
            <person name="Nusbaum C."/>
            <person name="Birren B."/>
        </authorList>
    </citation>
    <scope>NUCLEOTIDE SEQUENCE</scope>
    <source>
        <strain evidence="1">54008</strain>
    </source>
</reference>
<organism evidence="1">
    <name type="scientific">Fusarium oxysporum f. sp. conglutinans race 2 54008</name>
    <dbReference type="NCBI Taxonomy" id="1089457"/>
    <lineage>
        <taxon>Eukaryota</taxon>
        <taxon>Fungi</taxon>
        <taxon>Dikarya</taxon>
        <taxon>Ascomycota</taxon>
        <taxon>Pezizomycotina</taxon>
        <taxon>Sordariomycetes</taxon>
        <taxon>Hypocreomycetidae</taxon>
        <taxon>Hypocreales</taxon>
        <taxon>Nectriaceae</taxon>
        <taxon>Fusarium</taxon>
        <taxon>Fusarium oxysporum species complex</taxon>
    </lineage>
</organism>
<name>X0GSN9_FUSOX</name>
<reference evidence="1" key="1">
    <citation type="submission" date="2011-11" db="EMBL/GenBank/DDBJ databases">
        <title>The Genome Sequence of Fusarium oxysporum PHW808.</title>
        <authorList>
            <consortium name="The Broad Institute Genome Sequencing Platform"/>
            <person name="Ma L.-J."/>
            <person name="Gale L.R."/>
            <person name="Schwartz D.C."/>
            <person name="Zhou S."/>
            <person name="Corby-Kistler H."/>
            <person name="Young S.K."/>
            <person name="Zeng Q."/>
            <person name="Gargeya S."/>
            <person name="Fitzgerald M."/>
            <person name="Haas B."/>
            <person name="Abouelleil A."/>
            <person name="Alvarado L."/>
            <person name="Arachchi H.M."/>
            <person name="Berlin A."/>
            <person name="Brown A."/>
            <person name="Chapman S.B."/>
            <person name="Chen Z."/>
            <person name="Dunbar C."/>
            <person name="Freedman E."/>
            <person name="Gearin G."/>
            <person name="Goldberg J."/>
            <person name="Griggs A."/>
            <person name="Gujja S."/>
            <person name="Heiman D."/>
            <person name="Howarth C."/>
            <person name="Larson L."/>
            <person name="Lui A."/>
            <person name="MacDonald P.J.P."/>
            <person name="Montmayeur A."/>
            <person name="Murphy C."/>
            <person name="Neiman D."/>
            <person name="Pearson M."/>
            <person name="Priest M."/>
            <person name="Roberts A."/>
            <person name="Saif S."/>
            <person name="Shea T."/>
            <person name="Shenoy N."/>
            <person name="Sisk P."/>
            <person name="Stolte C."/>
            <person name="Sykes S."/>
            <person name="Wortman J."/>
            <person name="Nusbaum C."/>
            <person name="Birren B."/>
        </authorList>
    </citation>
    <scope>NUCLEOTIDE SEQUENCE [LARGE SCALE GENOMIC DNA]</scope>
    <source>
        <strain evidence="1">54008</strain>
    </source>
</reference>
<accession>X0GSN9</accession>